<protein>
    <recommendedName>
        <fullName evidence="2">Cell division protein FtsQ/DivIB C-terminal domain-containing protein</fullName>
    </recommendedName>
</protein>
<dbReference type="EMBL" id="VOGC01000002">
    <property type="protein sequence ID" value="MQN00791.1"/>
    <property type="molecule type" value="Genomic_DNA"/>
</dbReference>
<keyword evidence="1" id="KW-0812">Transmembrane</keyword>
<sequence>MERDGHRYSPAKFYKINIIILIILIILGTAVFLIFACNVNNVTVRGNTLLGASEIEGYVMADKYRNNGAWDVVKNTLRPPEIPFVKETKVSLHNLHDLVITVKEKELTGRLKDKNGNYVYIDRNGIVTEVDPRLLGKAVPVEGLTTKKSAVVGKAYPAAENRVKALSVIFKSMKNMGLDISKVTFGDSGQITLTCGKVTASFGTADRLKDKLLRLSYILPKVKGSAGILHFEDFTEDNTDIVFEKKKTK</sequence>
<keyword evidence="1" id="KW-1133">Transmembrane helix</keyword>
<accession>A0A6N7IWZ4</accession>
<feature type="domain" description="Cell division protein FtsQ/DivIB C-terminal" evidence="2">
    <location>
        <begin position="112"/>
        <end position="222"/>
    </location>
</feature>
<gene>
    <name evidence="3" type="ORF">FRC54_02195</name>
</gene>
<dbReference type="Pfam" id="PF03799">
    <property type="entry name" value="FtsQ_DivIB_C"/>
    <property type="match status" value="1"/>
</dbReference>
<dbReference type="AlphaFoldDB" id="A0A6N7IWZ4"/>
<evidence type="ECO:0000313" key="4">
    <source>
        <dbReference type="Proteomes" id="UP000460257"/>
    </source>
</evidence>
<evidence type="ECO:0000313" key="3">
    <source>
        <dbReference type="EMBL" id="MQN00791.1"/>
    </source>
</evidence>
<reference evidence="3" key="1">
    <citation type="journal article" date="2020" name="Appl. Environ. Microbiol.">
        <title>Medium-Chain Fatty Acid Synthesis by 'Candidatus Weimeria bifida' gen. nov., sp. nov., and 'Candidatus Pseudoramibacter fermentans' sp. nov.</title>
        <authorList>
            <person name="Scarborough M.J."/>
            <person name="Myers K.S."/>
            <person name="Donohue T.J."/>
            <person name="Noguera D.R."/>
        </authorList>
    </citation>
    <scope>NUCLEOTIDE SEQUENCE</scope>
    <source>
        <strain evidence="3">LCO1.1</strain>
    </source>
</reference>
<dbReference type="InterPro" id="IPR005548">
    <property type="entry name" value="Cell_div_FtsQ/DivIB_C"/>
</dbReference>
<keyword evidence="4" id="KW-1185">Reference proteome</keyword>
<comment type="caution">
    <text evidence="3">The sequence shown here is derived from an EMBL/GenBank/DDBJ whole genome shotgun (WGS) entry which is preliminary data.</text>
</comment>
<name>A0A6N7IWZ4_9FIRM</name>
<dbReference type="GO" id="GO:0051301">
    <property type="term" value="P:cell division"/>
    <property type="evidence" value="ECO:0007669"/>
    <property type="project" value="UniProtKB-KW"/>
</dbReference>
<evidence type="ECO:0000256" key="1">
    <source>
        <dbReference type="SAM" id="Phobius"/>
    </source>
</evidence>
<dbReference type="Proteomes" id="UP000460257">
    <property type="component" value="Unassembled WGS sequence"/>
</dbReference>
<organism evidence="3 4">
    <name type="scientific">Candidatus Weimeria bifida</name>
    <dbReference type="NCBI Taxonomy" id="2599074"/>
    <lineage>
        <taxon>Bacteria</taxon>
        <taxon>Bacillati</taxon>
        <taxon>Bacillota</taxon>
        <taxon>Clostridia</taxon>
        <taxon>Lachnospirales</taxon>
        <taxon>Lachnospiraceae</taxon>
        <taxon>Candidatus Weimeria</taxon>
    </lineage>
</organism>
<proteinExistence type="predicted"/>
<keyword evidence="1" id="KW-0472">Membrane</keyword>
<feature type="transmembrane region" description="Helical" evidence="1">
    <location>
        <begin position="12"/>
        <end position="35"/>
    </location>
</feature>
<evidence type="ECO:0000259" key="2">
    <source>
        <dbReference type="Pfam" id="PF03799"/>
    </source>
</evidence>